<gene>
    <name evidence="1" type="ORF">X271_00283</name>
</gene>
<protein>
    <submittedName>
        <fullName evidence="1">Uncharacterized protein</fullName>
    </submittedName>
</protein>
<reference evidence="1 2" key="1">
    <citation type="journal article" date="2014" name="Genome Biol. Evol.">
        <title>Phylogenomics of "Candidatus Hepatoplasma crinochetorum," a Lineage of Mollicutes Associated with Noninsect Arthropods.</title>
        <authorList>
            <person name="Leclercq S."/>
            <person name="Dittmer J."/>
            <person name="Bouchon D."/>
            <person name="Cordaux R."/>
        </authorList>
    </citation>
    <scope>NUCLEOTIDE SEQUENCE [LARGE SCALE GENOMIC DNA]</scope>
    <source>
        <strain evidence="1 2">Av</strain>
    </source>
</reference>
<evidence type="ECO:0000313" key="2">
    <source>
        <dbReference type="Proteomes" id="UP000019450"/>
    </source>
</evidence>
<dbReference type="EMBL" id="CP006932">
    <property type="protein sequence ID" value="AHK22389.1"/>
    <property type="molecule type" value="Genomic_DNA"/>
</dbReference>
<evidence type="ECO:0000313" key="1">
    <source>
        <dbReference type="EMBL" id="AHK22389.1"/>
    </source>
</evidence>
<dbReference type="AlphaFoldDB" id="W8GF65"/>
<dbReference type="OrthoDB" id="399421at2"/>
<dbReference type="RefSeq" id="WP_025208686.1">
    <property type="nucleotide sequence ID" value="NZ_CP006932.1"/>
</dbReference>
<accession>W8GF65</accession>
<proteinExistence type="predicted"/>
<dbReference type="Proteomes" id="UP000019450">
    <property type="component" value="Chromosome"/>
</dbReference>
<dbReference type="HOGENOM" id="CLU_1076399_0_0_14"/>
<sequence>MENNKIEFFTWIRKIEFIKLKKHYENYYSNIINVDNNEFLLLKRYLNENLFTDYSKEDFEKIKEKFKKDEIFDPIKNINKNINKQKETFKQKIYDVLINIEDHLNQFSKKNYNKLRKHKIIYFIIAHAINTNKKYAQWKEEYDIFASFISNKKNYEKMTWCAFENGPILNSIYNPSPNEDNDLFILYQNEKQLIVFEMAYFFLKNFSTIELIEESHKTKPWIDNFERYSYYKKIKNNEIIEYFKNNKPFFIKLINGNN</sequence>
<organism evidence="1 2">
    <name type="scientific">Candidatus Hepatoplasma crinochetorum Av</name>
    <dbReference type="NCBI Taxonomy" id="1427984"/>
    <lineage>
        <taxon>Bacteria</taxon>
        <taxon>Bacillati</taxon>
        <taxon>Mycoplasmatota</taxon>
        <taxon>Mollicutes</taxon>
        <taxon>Candidatus Hepatoplasmataceae</taxon>
        <taxon>Candidatus Hepatoplasma</taxon>
    </lineage>
</organism>
<dbReference type="KEGG" id="hcr:X271_00283"/>
<keyword evidence="2" id="KW-1185">Reference proteome</keyword>
<name>W8GF65_9MOLU</name>
<dbReference type="STRING" id="1427984.X271_00283"/>